<sequence length="223" mass="24243">MPPPDSGLPTVSLDAGSLASGYQAETVPAAFGGDLPYWEVLPEYTRVTLQGYAISDHLHEPAIYIYPVRELEKVNEGARTVVSSLQSLLQSPQEIPNMPFLPLFNAGQMMHTHLQYLDFQSGQGLRYLTMFSQGIVPINNDELIYTYQGLTSDGKYYVAAVLPVTHTSLPADGSVTGSEPPEFVSDYAAYVANTAASLNTQAANTFTPDLTQLDAMMSSLEIK</sequence>
<name>A0A0P6XD46_9CHLR</name>
<keyword evidence="2" id="KW-1185">Reference proteome</keyword>
<dbReference type="Proteomes" id="UP000050417">
    <property type="component" value="Unassembled WGS sequence"/>
</dbReference>
<comment type="caution">
    <text evidence="1">The sequence shown here is derived from an EMBL/GenBank/DDBJ whole genome shotgun (WGS) entry which is preliminary data.</text>
</comment>
<evidence type="ECO:0000313" key="2">
    <source>
        <dbReference type="Proteomes" id="UP000050417"/>
    </source>
</evidence>
<dbReference type="STRING" id="1134406.ADN00_08810"/>
<dbReference type="EMBL" id="LGCL01000022">
    <property type="protein sequence ID" value="KPL77676.1"/>
    <property type="molecule type" value="Genomic_DNA"/>
</dbReference>
<reference evidence="1 2" key="1">
    <citation type="submission" date="2015-07" db="EMBL/GenBank/DDBJ databases">
        <title>Genome sequence of Ornatilinea apprima DSM 23815.</title>
        <authorList>
            <person name="Hemp J."/>
            <person name="Ward L.M."/>
            <person name="Pace L.A."/>
            <person name="Fischer W.W."/>
        </authorList>
    </citation>
    <scope>NUCLEOTIDE SEQUENCE [LARGE SCALE GENOMIC DNA]</scope>
    <source>
        <strain evidence="1 2">P3M-1</strain>
    </source>
</reference>
<proteinExistence type="predicted"/>
<evidence type="ECO:0000313" key="1">
    <source>
        <dbReference type="EMBL" id="KPL77676.1"/>
    </source>
</evidence>
<dbReference type="AlphaFoldDB" id="A0A0P6XD46"/>
<dbReference type="PATRIC" id="fig|1134406.4.peg.1483"/>
<organism evidence="1 2">
    <name type="scientific">Ornatilinea apprima</name>
    <dbReference type="NCBI Taxonomy" id="1134406"/>
    <lineage>
        <taxon>Bacteria</taxon>
        <taxon>Bacillati</taxon>
        <taxon>Chloroflexota</taxon>
        <taxon>Anaerolineae</taxon>
        <taxon>Anaerolineales</taxon>
        <taxon>Anaerolineaceae</taxon>
        <taxon>Ornatilinea</taxon>
    </lineage>
</organism>
<protein>
    <submittedName>
        <fullName evidence="1">Uncharacterized protein</fullName>
    </submittedName>
</protein>
<accession>A0A0P6XD46</accession>
<gene>
    <name evidence="1" type="ORF">ADN00_08810</name>
</gene>